<dbReference type="OrthoDB" id="660555at2759"/>
<reference evidence="3" key="1">
    <citation type="submission" date="2020-12" db="EMBL/GenBank/DDBJ databases">
        <title>Metabolic potential, ecology and presence of endohyphal bacteria is reflected in genomic diversity of Mucoromycotina.</title>
        <authorList>
            <person name="Muszewska A."/>
            <person name="Okrasinska A."/>
            <person name="Steczkiewicz K."/>
            <person name="Drgas O."/>
            <person name="Orlowska M."/>
            <person name="Perlinska-Lenart U."/>
            <person name="Aleksandrzak-Piekarczyk T."/>
            <person name="Szatraj K."/>
            <person name="Zielenkiewicz U."/>
            <person name="Pilsyk S."/>
            <person name="Malc E."/>
            <person name="Mieczkowski P."/>
            <person name="Kruszewska J.S."/>
            <person name="Biernat P."/>
            <person name="Pawlowska J."/>
        </authorList>
    </citation>
    <scope>NUCLEOTIDE SEQUENCE</scope>
    <source>
        <strain evidence="3">WA0000017839</strain>
    </source>
</reference>
<dbReference type="InterPro" id="IPR000219">
    <property type="entry name" value="DH_dom"/>
</dbReference>
<dbReference type="SMART" id="SM00325">
    <property type="entry name" value="RhoGEF"/>
    <property type="match status" value="1"/>
</dbReference>
<feature type="compositionally biased region" description="Low complexity" evidence="1">
    <location>
        <begin position="148"/>
        <end position="162"/>
    </location>
</feature>
<evidence type="ECO:0000313" key="4">
    <source>
        <dbReference type="Proteomes" id="UP000603453"/>
    </source>
</evidence>
<dbReference type="GO" id="GO:0005737">
    <property type="term" value="C:cytoplasm"/>
    <property type="evidence" value="ECO:0007669"/>
    <property type="project" value="TreeGrafter"/>
</dbReference>
<feature type="region of interest" description="Disordered" evidence="1">
    <location>
        <begin position="25"/>
        <end position="52"/>
    </location>
</feature>
<dbReference type="InterPro" id="IPR051092">
    <property type="entry name" value="FYVE_RhoGEF_PH"/>
</dbReference>
<keyword evidence="4" id="KW-1185">Reference proteome</keyword>
<gene>
    <name evidence="3" type="ORF">INT47_003760</name>
</gene>
<dbReference type="GO" id="GO:0005085">
    <property type="term" value="F:guanyl-nucleotide exchange factor activity"/>
    <property type="evidence" value="ECO:0007669"/>
    <property type="project" value="InterPro"/>
</dbReference>
<feature type="domain" description="DH" evidence="2">
    <location>
        <begin position="322"/>
        <end position="516"/>
    </location>
</feature>
<name>A0A8H7R7T2_9FUNG</name>
<feature type="region of interest" description="Disordered" evidence="1">
    <location>
        <begin position="148"/>
        <end position="167"/>
    </location>
</feature>
<dbReference type="PANTHER" id="PTHR12673">
    <property type="entry name" value="FACIOGENITAL DYSPLASIA PROTEIN"/>
    <property type="match status" value="1"/>
</dbReference>
<sequence length="522" mass="59562">MSVADSGTRPSLTINTKIKRWTNLFSSSKTSPTHSAIGSSSPSSEEEALTAVTEHSSVFKKFHVPHFHTKRSKSTSVEYTPFEPVAPQPIMPTPVPCSPDLHSSSPPPWEYTKTQKRHSMNVYDYDTQYHSDTDVILSDTLDLTPIESVPTVTTPTTPTNTNRIRRRSSCPTYDTLSLTTTESGTSTLVENDIMSITEVHTRISSVFKSYTHPADKKCNLKPCRKMKARAAEAAANGTVARSSSSFLKYMYIPNVFDPVTHDTILAMASIKPRKYQLYRKTSWKTEAKALMTWHHTLDAYMAQPVTPEHPKSPEKQEKNDLTRRFIMREFFVTEVNFWNQLYYTKVIFYDVIVNAIENGSQFVKQDNVDMFANLFDLMQFSAKLIHRLRHVQVDDLEKAFKVDCNNAHLGRILRDMAQDLVVFLRCALDYKENRKLLDNNVNNKGYLRYNQKLSTRKETSQFTMKDFLIIPIQRVARYGLLIADLIKHSEPTDADYNDLTIAHKIITSLASTMNSVQTKNKA</sequence>
<dbReference type="AlphaFoldDB" id="A0A8H7R7T2"/>
<evidence type="ECO:0000256" key="1">
    <source>
        <dbReference type="SAM" id="MobiDB-lite"/>
    </source>
</evidence>
<dbReference type="SUPFAM" id="SSF48065">
    <property type="entry name" value="DBL homology domain (DH-domain)"/>
    <property type="match status" value="1"/>
</dbReference>
<feature type="compositionally biased region" description="Low complexity" evidence="1">
    <location>
        <begin position="30"/>
        <end position="43"/>
    </location>
</feature>
<proteinExistence type="predicted"/>
<dbReference type="InterPro" id="IPR001331">
    <property type="entry name" value="GDS_CDC24_CS"/>
</dbReference>
<protein>
    <recommendedName>
        <fullName evidence="2">DH domain-containing protein</fullName>
    </recommendedName>
</protein>
<comment type="caution">
    <text evidence="3">The sequence shown here is derived from an EMBL/GenBank/DDBJ whole genome shotgun (WGS) entry which is preliminary data.</text>
</comment>
<dbReference type="InterPro" id="IPR035899">
    <property type="entry name" value="DBL_dom_sf"/>
</dbReference>
<dbReference type="Gene3D" id="1.20.900.10">
    <property type="entry name" value="Dbl homology (DH) domain"/>
    <property type="match status" value="1"/>
</dbReference>
<dbReference type="PROSITE" id="PS00741">
    <property type="entry name" value="DH_1"/>
    <property type="match status" value="1"/>
</dbReference>
<dbReference type="EMBL" id="JAEPRD010000032">
    <property type="protein sequence ID" value="KAG2206111.1"/>
    <property type="molecule type" value="Genomic_DNA"/>
</dbReference>
<dbReference type="Proteomes" id="UP000603453">
    <property type="component" value="Unassembled WGS sequence"/>
</dbReference>
<evidence type="ECO:0000259" key="2">
    <source>
        <dbReference type="PROSITE" id="PS50010"/>
    </source>
</evidence>
<evidence type="ECO:0000313" key="3">
    <source>
        <dbReference type="EMBL" id="KAG2206111.1"/>
    </source>
</evidence>
<dbReference type="GO" id="GO:0035556">
    <property type="term" value="P:intracellular signal transduction"/>
    <property type="evidence" value="ECO:0007669"/>
    <property type="project" value="InterPro"/>
</dbReference>
<dbReference type="PROSITE" id="PS50010">
    <property type="entry name" value="DH_2"/>
    <property type="match status" value="1"/>
</dbReference>
<accession>A0A8H7R7T2</accession>
<organism evidence="3 4">
    <name type="scientific">Mucor saturninus</name>
    <dbReference type="NCBI Taxonomy" id="64648"/>
    <lineage>
        <taxon>Eukaryota</taxon>
        <taxon>Fungi</taxon>
        <taxon>Fungi incertae sedis</taxon>
        <taxon>Mucoromycota</taxon>
        <taxon>Mucoromycotina</taxon>
        <taxon>Mucoromycetes</taxon>
        <taxon>Mucorales</taxon>
        <taxon>Mucorineae</taxon>
        <taxon>Mucoraceae</taxon>
        <taxon>Mucor</taxon>
    </lineage>
</organism>
<dbReference type="Pfam" id="PF00621">
    <property type="entry name" value="RhoGEF"/>
    <property type="match status" value="1"/>
</dbReference>
<dbReference type="PANTHER" id="PTHR12673:SF159">
    <property type="entry name" value="LD03170P"/>
    <property type="match status" value="1"/>
</dbReference>